<dbReference type="RefSeq" id="WP_176854494.1">
    <property type="nucleotide sequence ID" value="NZ_JABCJD010000005.1"/>
</dbReference>
<evidence type="ECO:0000313" key="6">
    <source>
        <dbReference type="Proteomes" id="UP000523601"/>
    </source>
</evidence>
<feature type="chain" id="PRO_5047033441" description="Soluble ligand binding domain-containing protein" evidence="2">
    <location>
        <begin position="29"/>
        <end position="414"/>
    </location>
</feature>
<dbReference type="PANTHER" id="PTHR33619:SF3">
    <property type="entry name" value="POLYSACCHARIDE EXPORT PROTEIN GFCE-RELATED"/>
    <property type="match status" value="1"/>
</dbReference>
<dbReference type="Gene3D" id="3.10.560.10">
    <property type="entry name" value="Outer membrane lipoprotein wza domain like"/>
    <property type="match status" value="1"/>
</dbReference>
<evidence type="ECO:0008006" key="7">
    <source>
        <dbReference type="Google" id="ProtNLM"/>
    </source>
</evidence>
<keyword evidence="6" id="KW-1185">Reference proteome</keyword>
<dbReference type="InterPro" id="IPR003715">
    <property type="entry name" value="Poly_export_N"/>
</dbReference>
<dbReference type="Gene3D" id="3.30.1950.10">
    <property type="entry name" value="wza like domain"/>
    <property type="match status" value="1"/>
</dbReference>
<accession>A0ABX2PEQ5</accession>
<evidence type="ECO:0000256" key="1">
    <source>
        <dbReference type="ARBA" id="ARBA00022729"/>
    </source>
</evidence>
<comment type="caution">
    <text evidence="5">The sequence shown here is derived from an EMBL/GenBank/DDBJ whole genome shotgun (WGS) entry which is preliminary data.</text>
</comment>
<dbReference type="Pfam" id="PF02563">
    <property type="entry name" value="Poly_export"/>
    <property type="match status" value="1"/>
</dbReference>
<feature type="signal peptide" evidence="2">
    <location>
        <begin position="1"/>
        <end position="28"/>
    </location>
</feature>
<sequence length="414" mass="44316">MRYSIGSKFLRVAGVAIATLATCVSASAAESYRLVAGDSVQLMYSGLGAPIELTIDINGQVRVVNVGGVTIAGLTMDEAEKKLEKDIIESGMFIEPIVSLQLMLYAPVMVAGDVAHPGRFDFTAGMTVASALALSGGSELAGISRYELQSTRSDLEAKLKTLNLQIATAVADMARYQAVLDGKDEVVLSDELMAAIPAKDAVDISAIVTKSNEILSSEAVQEAELMAVWAEEIAAIEQQIVLFGDRIEVQKEIVASAASDLENSRDLQNRGLQTTTRLVAAEQRDADARSKVIELESARILATQSVADAKAQQSTYRTTRVTEALNKLKDDQVKVDTLTLDYTSALEQLAMLTSGSISALLRSDAVELNYVIQGPRADRIAKEDITEETELLPGDTLIVYLEGRDLAPVVATSN</sequence>
<keyword evidence="1 2" id="KW-0732">Signal</keyword>
<reference evidence="5 6" key="1">
    <citation type="submission" date="2020-04" db="EMBL/GenBank/DDBJ databases">
        <title>Donghicola sp., a member of the Rhodobacteraceae family isolated from mangrove forest in Thailand.</title>
        <authorList>
            <person name="Charoenyingcharoen P."/>
            <person name="Yukphan P."/>
        </authorList>
    </citation>
    <scope>NUCLEOTIDE SEQUENCE [LARGE SCALE GENOMIC DNA]</scope>
    <source>
        <strain evidence="5 6">C2-DW-16</strain>
    </source>
</reference>
<dbReference type="PANTHER" id="PTHR33619">
    <property type="entry name" value="POLYSACCHARIDE EXPORT PROTEIN GFCE-RELATED"/>
    <property type="match status" value="1"/>
</dbReference>
<gene>
    <name evidence="5" type="ORF">HJ526_11190</name>
</gene>
<dbReference type="Proteomes" id="UP000523601">
    <property type="component" value="Unassembled WGS sequence"/>
</dbReference>
<proteinExistence type="predicted"/>
<dbReference type="InterPro" id="IPR058781">
    <property type="entry name" value="HH_AprE-like"/>
</dbReference>
<evidence type="ECO:0000313" key="5">
    <source>
        <dbReference type="EMBL" id="NVO27988.1"/>
    </source>
</evidence>
<feature type="domain" description="Polysaccharide export protein N-terminal" evidence="3">
    <location>
        <begin position="28"/>
        <end position="102"/>
    </location>
</feature>
<evidence type="ECO:0000259" key="4">
    <source>
        <dbReference type="Pfam" id="PF25994"/>
    </source>
</evidence>
<dbReference type="EMBL" id="JABCJD010000005">
    <property type="protein sequence ID" value="NVO27988.1"/>
    <property type="molecule type" value="Genomic_DNA"/>
</dbReference>
<protein>
    <recommendedName>
        <fullName evidence="7">Soluble ligand binding domain-containing protein</fullName>
    </recommendedName>
</protein>
<evidence type="ECO:0000259" key="3">
    <source>
        <dbReference type="Pfam" id="PF02563"/>
    </source>
</evidence>
<dbReference type="Pfam" id="PF25994">
    <property type="entry name" value="HH_AprE"/>
    <property type="match status" value="1"/>
</dbReference>
<evidence type="ECO:0000256" key="2">
    <source>
        <dbReference type="SAM" id="SignalP"/>
    </source>
</evidence>
<dbReference type="InterPro" id="IPR049712">
    <property type="entry name" value="Poly_export"/>
</dbReference>
<name>A0ABX2PEQ5_9RHOB</name>
<organism evidence="5 6">
    <name type="scientific">Donghicola mangrovi</name>
    <dbReference type="NCBI Taxonomy" id="2729614"/>
    <lineage>
        <taxon>Bacteria</taxon>
        <taxon>Pseudomonadati</taxon>
        <taxon>Pseudomonadota</taxon>
        <taxon>Alphaproteobacteria</taxon>
        <taxon>Rhodobacterales</taxon>
        <taxon>Roseobacteraceae</taxon>
        <taxon>Donghicola</taxon>
    </lineage>
</organism>
<feature type="domain" description="AprE-like long alpha-helical hairpin" evidence="4">
    <location>
        <begin position="156"/>
        <end position="345"/>
    </location>
</feature>